<dbReference type="Proteomes" id="UP000228758">
    <property type="component" value="Unassembled WGS sequence"/>
</dbReference>
<dbReference type="EMBL" id="PGFF01000001">
    <property type="protein sequence ID" value="PJJ71403.1"/>
    <property type="molecule type" value="Genomic_DNA"/>
</dbReference>
<feature type="domain" description="TadE-like" evidence="1">
    <location>
        <begin position="10"/>
        <end position="52"/>
    </location>
</feature>
<evidence type="ECO:0000313" key="3">
    <source>
        <dbReference type="Proteomes" id="UP000228758"/>
    </source>
</evidence>
<protein>
    <submittedName>
        <fullName evidence="2">TadE-like protein</fullName>
    </submittedName>
</protein>
<dbReference type="RefSeq" id="WP_245866518.1">
    <property type="nucleotide sequence ID" value="NZ_PGFF01000001.1"/>
</dbReference>
<comment type="caution">
    <text evidence="2">The sequence shown here is derived from an EMBL/GenBank/DDBJ whole genome shotgun (WGS) entry which is preliminary data.</text>
</comment>
<dbReference type="Pfam" id="PF07811">
    <property type="entry name" value="TadE"/>
    <property type="match status" value="1"/>
</dbReference>
<evidence type="ECO:0000313" key="2">
    <source>
        <dbReference type="EMBL" id="PJJ71403.1"/>
    </source>
</evidence>
<sequence length="129" mass="13517">MHRMLADDRGSAPAEFVLVGALLTVLTLSVIQLALALHVRNTVIDAAAEGARFAALADNRLDDGVERTRELITTALGESYARDIRAAEGEALGAPATVVTVRTPLPLLGLLGPDRALEVSGHAAREALD</sequence>
<dbReference type="AlphaFoldDB" id="A0A2M9CHL0"/>
<evidence type="ECO:0000259" key="1">
    <source>
        <dbReference type="Pfam" id="PF07811"/>
    </source>
</evidence>
<keyword evidence="3" id="KW-1185">Reference proteome</keyword>
<accession>A0A2M9CHL0</accession>
<dbReference type="InterPro" id="IPR012495">
    <property type="entry name" value="TadE-like_dom"/>
</dbReference>
<reference evidence="2 3" key="1">
    <citation type="submission" date="2017-11" db="EMBL/GenBank/DDBJ databases">
        <title>Genomic Encyclopedia of Archaeal and Bacterial Type Strains, Phase II (KMG-II): From Individual Species to Whole Genera.</title>
        <authorList>
            <person name="Goeker M."/>
        </authorList>
    </citation>
    <scope>NUCLEOTIDE SEQUENCE [LARGE SCALE GENOMIC DNA]</scope>
    <source>
        <strain evidence="2 3">DSM 27393</strain>
    </source>
</reference>
<name>A0A2M9CHL0_9MICO</name>
<gene>
    <name evidence="2" type="ORF">CLV46_0949</name>
</gene>
<organism evidence="2 3">
    <name type="scientific">Diaminobutyricimonas aerilata</name>
    <dbReference type="NCBI Taxonomy" id="1162967"/>
    <lineage>
        <taxon>Bacteria</taxon>
        <taxon>Bacillati</taxon>
        <taxon>Actinomycetota</taxon>
        <taxon>Actinomycetes</taxon>
        <taxon>Micrococcales</taxon>
        <taxon>Microbacteriaceae</taxon>
        <taxon>Diaminobutyricimonas</taxon>
    </lineage>
</organism>
<proteinExistence type="predicted"/>